<dbReference type="STRING" id="504798.SAMN05421871_10128"/>
<protein>
    <submittedName>
        <fullName evidence="6">DNA-binding transcriptional regulator, LysR family</fullName>
    </submittedName>
</protein>
<reference evidence="7" key="1">
    <citation type="submission" date="2016-10" db="EMBL/GenBank/DDBJ databases">
        <authorList>
            <person name="Varghese N."/>
            <person name="Submissions S."/>
        </authorList>
    </citation>
    <scope>NUCLEOTIDE SEQUENCE [LARGE SCALE GENOMIC DNA]</scope>
    <source>
        <strain evidence="7">IBRC-M 10655</strain>
    </source>
</reference>
<dbReference type="EMBL" id="FNJB01000002">
    <property type="protein sequence ID" value="SDO23019.1"/>
    <property type="molecule type" value="Genomic_DNA"/>
</dbReference>
<gene>
    <name evidence="6" type="ORF">SAMN05192558_102275</name>
</gene>
<keyword evidence="4" id="KW-0804">Transcription</keyword>
<evidence type="ECO:0000256" key="2">
    <source>
        <dbReference type="ARBA" id="ARBA00023015"/>
    </source>
</evidence>
<dbReference type="SUPFAM" id="SSF53850">
    <property type="entry name" value="Periplasmic binding protein-like II"/>
    <property type="match status" value="1"/>
</dbReference>
<dbReference type="Pfam" id="PF00126">
    <property type="entry name" value="HTH_1"/>
    <property type="match status" value="1"/>
</dbReference>
<keyword evidence="2" id="KW-0805">Transcription regulation</keyword>
<sequence>MFDLVRLRVLRTVADQGTLAAAADVLHLTPSAVSQQMAKLEREARCVLIERHGRRVRLTEEGRLLAEHAERILGAVEQAEADLEERRGEVLGDFTVAAFPTAARGLLPRVLAAMNERYPRLRLGLREVEPYDAIAQLARGDVDLAIAQDWVNVPIAISDRLRSHDIGHDLIDVALPAGHRLADAATVALSDLVGERWIASTAGTICHDWLTSTFRGAGHEPDIAHQAVEFPTQLGLVAAGLGVALMPRLAGDHVPDGVRLRPVEPAMSRRVFAVWREESGRKPAVRAFVEMAVEQWREHHYSLHV</sequence>
<dbReference type="GO" id="GO:0032993">
    <property type="term" value="C:protein-DNA complex"/>
    <property type="evidence" value="ECO:0007669"/>
    <property type="project" value="TreeGrafter"/>
</dbReference>
<dbReference type="Gene3D" id="1.10.10.10">
    <property type="entry name" value="Winged helix-like DNA-binding domain superfamily/Winged helix DNA-binding domain"/>
    <property type="match status" value="1"/>
</dbReference>
<dbReference type="Pfam" id="PF03466">
    <property type="entry name" value="LysR_substrate"/>
    <property type="match status" value="1"/>
</dbReference>
<dbReference type="RefSeq" id="WP_091370728.1">
    <property type="nucleotide sequence ID" value="NZ_FNDV01000001.1"/>
</dbReference>
<dbReference type="Gene3D" id="3.40.190.10">
    <property type="entry name" value="Periplasmic binding protein-like II"/>
    <property type="match status" value="2"/>
</dbReference>
<evidence type="ECO:0000313" key="7">
    <source>
        <dbReference type="Proteomes" id="UP000199651"/>
    </source>
</evidence>
<dbReference type="InterPro" id="IPR036388">
    <property type="entry name" value="WH-like_DNA-bd_sf"/>
</dbReference>
<dbReference type="GO" id="GO:0003700">
    <property type="term" value="F:DNA-binding transcription factor activity"/>
    <property type="evidence" value="ECO:0007669"/>
    <property type="project" value="InterPro"/>
</dbReference>
<evidence type="ECO:0000256" key="4">
    <source>
        <dbReference type="ARBA" id="ARBA00023163"/>
    </source>
</evidence>
<dbReference type="PROSITE" id="PS50931">
    <property type="entry name" value="HTH_LYSR"/>
    <property type="match status" value="1"/>
</dbReference>
<dbReference type="InterPro" id="IPR000847">
    <property type="entry name" value="LysR_HTH_N"/>
</dbReference>
<accession>A0A1H0HV44</accession>
<evidence type="ECO:0000313" key="6">
    <source>
        <dbReference type="EMBL" id="SDO23019.1"/>
    </source>
</evidence>
<organism evidence="6 7">
    <name type="scientific">Actinokineospora alba</name>
    <dbReference type="NCBI Taxonomy" id="504798"/>
    <lineage>
        <taxon>Bacteria</taxon>
        <taxon>Bacillati</taxon>
        <taxon>Actinomycetota</taxon>
        <taxon>Actinomycetes</taxon>
        <taxon>Pseudonocardiales</taxon>
        <taxon>Pseudonocardiaceae</taxon>
        <taxon>Actinokineospora</taxon>
    </lineage>
</organism>
<evidence type="ECO:0000256" key="3">
    <source>
        <dbReference type="ARBA" id="ARBA00023125"/>
    </source>
</evidence>
<dbReference type="PANTHER" id="PTHR30346">
    <property type="entry name" value="TRANSCRIPTIONAL DUAL REGULATOR HCAR-RELATED"/>
    <property type="match status" value="1"/>
</dbReference>
<name>A0A1H0HV44_9PSEU</name>
<keyword evidence="7" id="KW-1185">Reference proteome</keyword>
<dbReference type="OrthoDB" id="4131546at2"/>
<dbReference type="CDD" id="cd08423">
    <property type="entry name" value="PBP2_LTTR_like_6"/>
    <property type="match status" value="1"/>
</dbReference>
<dbReference type="FunFam" id="1.10.10.10:FF:000001">
    <property type="entry name" value="LysR family transcriptional regulator"/>
    <property type="match status" value="1"/>
</dbReference>
<proteinExistence type="inferred from homology"/>
<evidence type="ECO:0000259" key="5">
    <source>
        <dbReference type="PROSITE" id="PS50931"/>
    </source>
</evidence>
<dbReference type="InterPro" id="IPR005119">
    <property type="entry name" value="LysR_subst-bd"/>
</dbReference>
<dbReference type="SUPFAM" id="SSF46785">
    <property type="entry name" value="Winged helix' DNA-binding domain"/>
    <property type="match status" value="1"/>
</dbReference>
<dbReference type="PANTHER" id="PTHR30346:SF29">
    <property type="entry name" value="LYSR SUBSTRATE-BINDING"/>
    <property type="match status" value="1"/>
</dbReference>
<dbReference type="InterPro" id="IPR036390">
    <property type="entry name" value="WH_DNA-bd_sf"/>
</dbReference>
<evidence type="ECO:0000256" key="1">
    <source>
        <dbReference type="ARBA" id="ARBA00009437"/>
    </source>
</evidence>
<feature type="domain" description="HTH lysR-type" evidence="5">
    <location>
        <begin position="2"/>
        <end position="59"/>
    </location>
</feature>
<dbReference type="GO" id="GO:0003677">
    <property type="term" value="F:DNA binding"/>
    <property type="evidence" value="ECO:0007669"/>
    <property type="project" value="UniProtKB-KW"/>
</dbReference>
<comment type="similarity">
    <text evidence="1">Belongs to the LysR transcriptional regulatory family.</text>
</comment>
<keyword evidence="3 6" id="KW-0238">DNA-binding</keyword>
<dbReference type="AlphaFoldDB" id="A0A1H0HV44"/>
<dbReference type="Proteomes" id="UP000199651">
    <property type="component" value="Unassembled WGS sequence"/>
</dbReference>